<dbReference type="Proteomes" id="UP000025227">
    <property type="component" value="Unplaced"/>
</dbReference>
<keyword evidence="2" id="KW-1185">Reference proteome</keyword>
<protein>
    <submittedName>
        <fullName evidence="3">GGACT domain-containing protein</fullName>
    </submittedName>
</protein>
<evidence type="ECO:0000313" key="3">
    <source>
        <dbReference type="WBParaSite" id="HCON_00090920-00001"/>
    </source>
</evidence>
<evidence type="ECO:0000256" key="1">
    <source>
        <dbReference type="SAM" id="MobiDB-lite"/>
    </source>
</evidence>
<evidence type="ECO:0000313" key="2">
    <source>
        <dbReference type="Proteomes" id="UP000025227"/>
    </source>
</evidence>
<dbReference type="WBParaSite" id="HCON_00090920-00001">
    <property type="protein sequence ID" value="HCON_00090920-00001"/>
    <property type="gene ID" value="HCON_00090920"/>
</dbReference>
<accession>A0A7I4YER5</accession>
<proteinExistence type="predicted"/>
<organism evidence="2 3">
    <name type="scientific">Haemonchus contortus</name>
    <name type="common">Barber pole worm</name>
    <dbReference type="NCBI Taxonomy" id="6289"/>
    <lineage>
        <taxon>Eukaryota</taxon>
        <taxon>Metazoa</taxon>
        <taxon>Ecdysozoa</taxon>
        <taxon>Nematoda</taxon>
        <taxon>Chromadorea</taxon>
        <taxon>Rhabditida</taxon>
        <taxon>Rhabditina</taxon>
        <taxon>Rhabditomorpha</taxon>
        <taxon>Strongyloidea</taxon>
        <taxon>Trichostrongylidae</taxon>
        <taxon>Haemonchus</taxon>
    </lineage>
</organism>
<name>A0A7I4YER5_HAECO</name>
<dbReference type="AlphaFoldDB" id="A0A7I4YER5"/>
<reference evidence="3" key="1">
    <citation type="submission" date="2020-12" db="UniProtKB">
        <authorList>
            <consortium name="WormBaseParasite"/>
        </authorList>
    </citation>
    <scope>IDENTIFICATION</scope>
    <source>
        <strain evidence="3">MHco3</strain>
    </source>
</reference>
<sequence>MYLNTITGSPTLPCPLSRRRGRRHEKAPRRRVPPPNSLSTHFGSDAALFVMKTHMRREFELRSRAISDEPQYWVMVHGNLYSAADDAHAMAFLND</sequence>
<feature type="compositionally biased region" description="Basic residues" evidence="1">
    <location>
        <begin position="17"/>
        <end position="32"/>
    </location>
</feature>
<feature type="compositionally biased region" description="Polar residues" evidence="1">
    <location>
        <begin position="1"/>
        <end position="10"/>
    </location>
</feature>
<feature type="region of interest" description="Disordered" evidence="1">
    <location>
        <begin position="1"/>
        <end position="40"/>
    </location>
</feature>